<sequence>MDHRLLVGSTWTCRELDLLTALGTLERAGFAEVEVWAEGFHLDPRVKPAVDSLVTWLDARSLAVRSVHLPFDAILPGGSADDRAQEWQRLCTETLDLAQTLGASLAVAHPVLFTDGADQGDRVLDRLVDSVQAIGEHAQARGIQLALENMHTLRGPTLQSVRELRTALGRLTCPAGICLDIGHAVFNGYTGDGLIAEIAGAGELLINTHIHDSDGVGRDPHLVPGDGLVDWPATFDAFHAAGYQGRHVLEIRGGSDPYATLLRARERLLS</sequence>
<keyword evidence="3" id="KW-1185">Reference proteome</keyword>
<dbReference type="PANTHER" id="PTHR12110:SF21">
    <property type="entry name" value="XYLOSE ISOMERASE-LIKE TIM BARREL DOMAIN-CONTAINING PROTEIN"/>
    <property type="match status" value="1"/>
</dbReference>
<organism evidence="2 3">
    <name type="scientific">Actinomadura fulvescens</name>
    <dbReference type="NCBI Taxonomy" id="46160"/>
    <lineage>
        <taxon>Bacteria</taxon>
        <taxon>Bacillati</taxon>
        <taxon>Actinomycetota</taxon>
        <taxon>Actinomycetes</taxon>
        <taxon>Streptosporangiales</taxon>
        <taxon>Thermomonosporaceae</taxon>
        <taxon>Actinomadura</taxon>
    </lineage>
</organism>
<dbReference type="RefSeq" id="WP_344541090.1">
    <property type="nucleotide sequence ID" value="NZ_BAAATD010000003.1"/>
</dbReference>
<evidence type="ECO:0000259" key="1">
    <source>
        <dbReference type="Pfam" id="PF01261"/>
    </source>
</evidence>
<evidence type="ECO:0000313" key="3">
    <source>
        <dbReference type="Proteomes" id="UP001501509"/>
    </source>
</evidence>
<name>A0ABN3PS80_9ACTN</name>
<reference evidence="2 3" key="1">
    <citation type="journal article" date="2019" name="Int. J. Syst. Evol. Microbiol.">
        <title>The Global Catalogue of Microorganisms (GCM) 10K type strain sequencing project: providing services to taxonomists for standard genome sequencing and annotation.</title>
        <authorList>
            <consortium name="The Broad Institute Genomics Platform"/>
            <consortium name="The Broad Institute Genome Sequencing Center for Infectious Disease"/>
            <person name="Wu L."/>
            <person name="Ma J."/>
        </authorList>
    </citation>
    <scope>NUCLEOTIDE SEQUENCE [LARGE SCALE GENOMIC DNA]</scope>
    <source>
        <strain evidence="2 3">JCM 6833</strain>
    </source>
</reference>
<dbReference type="PANTHER" id="PTHR12110">
    <property type="entry name" value="HYDROXYPYRUVATE ISOMERASE"/>
    <property type="match status" value="1"/>
</dbReference>
<dbReference type="InterPro" id="IPR036237">
    <property type="entry name" value="Xyl_isomerase-like_sf"/>
</dbReference>
<evidence type="ECO:0000313" key="2">
    <source>
        <dbReference type="EMBL" id="GAA2593510.1"/>
    </source>
</evidence>
<dbReference type="InterPro" id="IPR050312">
    <property type="entry name" value="IolE/XylAMocC-like"/>
</dbReference>
<feature type="domain" description="Xylose isomerase-like TIM barrel" evidence="1">
    <location>
        <begin position="25"/>
        <end position="255"/>
    </location>
</feature>
<dbReference type="Gene3D" id="3.20.20.150">
    <property type="entry name" value="Divalent-metal-dependent TIM barrel enzymes"/>
    <property type="match status" value="1"/>
</dbReference>
<dbReference type="InterPro" id="IPR013022">
    <property type="entry name" value="Xyl_isomerase-like_TIM-brl"/>
</dbReference>
<dbReference type="EMBL" id="BAAATD010000003">
    <property type="protein sequence ID" value="GAA2593510.1"/>
    <property type="molecule type" value="Genomic_DNA"/>
</dbReference>
<protein>
    <recommendedName>
        <fullName evidence="1">Xylose isomerase-like TIM barrel domain-containing protein</fullName>
    </recommendedName>
</protein>
<dbReference type="Pfam" id="PF01261">
    <property type="entry name" value="AP_endonuc_2"/>
    <property type="match status" value="1"/>
</dbReference>
<dbReference type="SUPFAM" id="SSF51658">
    <property type="entry name" value="Xylose isomerase-like"/>
    <property type="match status" value="1"/>
</dbReference>
<dbReference type="Proteomes" id="UP001501509">
    <property type="component" value="Unassembled WGS sequence"/>
</dbReference>
<gene>
    <name evidence="2" type="ORF">GCM10010411_28280</name>
</gene>
<proteinExistence type="predicted"/>
<accession>A0ABN3PS80</accession>
<comment type="caution">
    <text evidence="2">The sequence shown here is derived from an EMBL/GenBank/DDBJ whole genome shotgun (WGS) entry which is preliminary data.</text>
</comment>